<dbReference type="PANTHER" id="PTHR14944">
    <property type="entry name" value="RPA-RELATED PROTEIN RADX"/>
    <property type="match status" value="1"/>
</dbReference>
<sequence>MQCSTYKIPVKSSLFSINNVFCECTTDIPELSIPTAVEPEGSNVSFAWEYKNWSKLSGQLQEHLRFGHLLPESHPQKFDYSCLDAQLKLYNLQPSKYSRDLYRLFESKETVSGYFSLTITDLSQKHALDVVCLSPACLPNNRVYDTDTPLYTSPAAQILGTPTSGYRELFTTYSEPDHIMKTATTLEDKNLFFLLDLYSHGGGKVEVIVNRIFIERYN</sequence>
<dbReference type="Pfam" id="PF17659">
    <property type="entry name" value="RADX"/>
    <property type="match status" value="1"/>
</dbReference>
<protein>
    <submittedName>
        <fullName evidence="1">RPA-related protein RADX-like</fullName>
    </submittedName>
</protein>
<comment type="caution">
    <text evidence="1">The sequence shown here is derived from an EMBL/GenBank/DDBJ whole genome shotgun (WGS) entry which is preliminary data.</text>
</comment>
<dbReference type="Proteomes" id="UP001230051">
    <property type="component" value="Unassembled WGS sequence"/>
</dbReference>
<dbReference type="InterPro" id="IPR040893">
    <property type="entry name" value="RADX"/>
</dbReference>
<dbReference type="PANTHER" id="PTHR14944:SF2">
    <property type="entry name" value="RPA-RELATED PROTEIN RADX"/>
    <property type="match status" value="1"/>
</dbReference>
<evidence type="ECO:0000313" key="2">
    <source>
        <dbReference type="Proteomes" id="UP001230051"/>
    </source>
</evidence>
<dbReference type="GO" id="GO:0003697">
    <property type="term" value="F:single-stranded DNA binding"/>
    <property type="evidence" value="ECO:0007669"/>
    <property type="project" value="InterPro"/>
</dbReference>
<dbReference type="EMBL" id="JAGXEW010000007">
    <property type="protein sequence ID" value="KAK1169643.1"/>
    <property type="molecule type" value="Genomic_DNA"/>
</dbReference>
<dbReference type="AlphaFoldDB" id="A0AAD8DH22"/>
<reference evidence="1" key="1">
    <citation type="submission" date="2022-02" db="EMBL/GenBank/DDBJ databases">
        <title>Atlantic sturgeon de novo genome assembly.</title>
        <authorList>
            <person name="Stock M."/>
            <person name="Klopp C."/>
            <person name="Guiguen Y."/>
            <person name="Cabau C."/>
            <person name="Parinello H."/>
            <person name="Santidrian Yebra-Pimentel E."/>
            <person name="Kuhl H."/>
            <person name="Dirks R.P."/>
            <person name="Guessner J."/>
            <person name="Wuertz S."/>
            <person name="Du K."/>
            <person name="Schartl M."/>
        </authorList>
    </citation>
    <scope>NUCLEOTIDE SEQUENCE</scope>
    <source>
        <strain evidence="1">STURGEONOMICS-FGT-2020</strain>
        <tissue evidence="1">Whole blood</tissue>
    </source>
</reference>
<gene>
    <name evidence="1" type="primary">Radx</name>
    <name evidence="1" type="ORF">AOXY_G8492</name>
</gene>
<accession>A0AAD8DH22</accession>
<name>A0AAD8DH22_ACIOX</name>
<organism evidence="1 2">
    <name type="scientific">Acipenser oxyrinchus oxyrinchus</name>
    <dbReference type="NCBI Taxonomy" id="40147"/>
    <lineage>
        <taxon>Eukaryota</taxon>
        <taxon>Metazoa</taxon>
        <taxon>Chordata</taxon>
        <taxon>Craniata</taxon>
        <taxon>Vertebrata</taxon>
        <taxon>Euteleostomi</taxon>
        <taxon>Actinopterygii</taxon>
        <taxon>Chondrostei</taxon>
        <taxon>Acipenseriformes</taxon>
        <taxon>Acipenseridae</taxon>
        <taxon>Acipenser</taxon>
    </lineage>
</organism>
<proteinExistence type="predicted"/>
<evidence type="ECO:0000313" key="1">
    <source>
        <dbReference type="EMBL" id="KAK1169643.1"/>
    </source>
</evidence>
<keyword evidence="2" id="KW-1185">Reference proteome</keyword>